<dbReference type="Proteomes" id="UP000283522">
    <property type="component" value="Unassembled WGS sequence"/>
</dbReference>
<keyword evidence="1" id="KW-1133">Transmembrane helix</keyword>
<keyword evidence="1" id="KW-0812">Transmembrane</keyword>
<comment type="caution">
    <text evidence="2">The sequence shown here is derived from an EMBL/GenBank/DDBJ whole genome shotgun (WGS) entry which is preliminary data.</text>
</comment>
<gene>
    <name evidence="2" type="ORF">D0X99_16760</name>
</gene>
<feature type="transmembrane region" description="Helical" evidence="1">
    <location>
        <begin position="49"/>
        <end position="67"/>
    </location>
</feature>
<sequence length="175" mass="19878">MEFSESIISYYRGEKGEAVILVLFGILVFALLSTLLWKYPSDLAKGLTYPVSVFILIAVFAGTFNAYNNQKRLNEFPARYLDNREAFVEAEFRRFEGDNGVNRWWLPLNIAWTLCLVIGVALYFMKDGYYSKGVALGIVFLGFSGLLIDGFAKERAEKYTGKILLEINAGKRKNQ</sequence>
<accession>A0A418PNX2</accession>
<feature type="transmembrane region" description="Helical" evidence="1">
    <location>
        <begin position="18"/>
        <end position="37"/>
    </location>
</feature>
<organism evidence="2 3">
    <name type="scientific">Algoriphagus lacus</name>
    <dbReference type="NCBI Taxonomy" id="2056311"/>
    <lineage>
        <taxon>Bacteria</taxon>
        <taxon>Pseudomonadati</taxon>
        <taxon>Bacteroidota</taxon>
        <taxon>Cytophagia</taxon>
        <taxon>Cytophagales</taxon>
        <taxon>Cyclobacteriaceae</taxon>
        <taxon>Algoriphagus</taxon>
    </lineage>
</organism>
<evidence type="ECO:0000313" key="2">
    <source>
        <dbReference type="EMBL" id="RIW13421.1"/>
    </source>
</evidence>
<reference evidence="2 3" key="1">
    <citation type="submission" date="2018-09" db="EMBL/GenBank/DDBJ databases">
        <authorList>
            <person name="Wang X."/>
            <person name="Du Z."/>
        </authorList>
    </citation>
    <scope>NUCLEOTIDE SEQUENCE [LARGE SCALE GENOMIC DNA]</scope>
    <source>
        <strain evidence="2 3">N3</strain>
    </source>
</reference>
<name>A0A418PNX2_9BACT</name>
<proteinExistence type="predicted"/>
<keyword evidence="3" id="KW-1185">Reference proteome</keyword>
<dbReference type="EMBL" id="QXML01000009">
    <property type="protein sequence ID" value="RIW13421.1"/>
    <property type="molecule type" value="Genomic_DNA"/>
</dbReference>
<keyword evidence="1" id="KW-0472">Membrane</keyword>
<evidence type="ECO:0000256" key="1">
    <source>
        <dbReference type="SAM" id="Phobius"/>
    </source>
</evidence>
<protein>
    <submittedName>
        <fullName evidence="2">Uncharacterized protein</fullName>
    </submittedName>
</protein>
<dbReference type="OrthoDB" id="7868084at2"/>
<dbReference type="AlphaFoldDB" id="A0A418PNX2"/>
<dbReference type="RefSeq" id="WP_119479007.1">
    <property type="nucleotide sequence ID" value="NZ_QXML01000009.1"/>
</dbReference>
<feature type="transmembrane region" description="Helical" evidence="1">
    <location>
        <begin position="130"/>
        <end position="152"/>
    </location>
</feature>
<evidence type="ECO:0000313" key="3">
    <source>
        <dbReference type="Proteomes" id="UP000283522"/>
    </source>
</evidence>
<feature type="transmembrane region" description="Helical" evidence="1">
    <location>
        <begin position="104"/>
        <end position="124"/>
    </location>
</feature>